<sequence>MLTLTDTAVTVIRNLTAQPEVADTGGLRIAPTPDTPATLAVGFTPEPLAGDQVIEEDGARVFLDPEAANALDDKVLDAEVDGNGDIAFMLGLQPEH</sequence>
<keyword evidence="2" id="KW-1185">Reference proteome</keyword>
<protein>
    <submittedName>
        <fullName evidence="1">Iron-sulfur cluster biosynthesis family protein</fullName>
    </submittedName>
</protein>
<organism evidence="1 2">
    <name type="scientific">Actinocorallia longicatena</name>
    <dbReference type="NCBI Taxonomy" id="111803"/>
    <lineage>
        <taxon>Bacteria</taxon>
        <taxon>Bacillati</taxon>
        <taxon>Actinomycetota</taxon>
        <taxon>Actinomycetes</taxon>
        <taxon>Streptosporangiales</taxon>
        <taxon>Thermomonosporaceae</taxon>
        <taxon>Actinocorallia</taxon>
    </lineage>
</organism>
<proteinExistence type="predicted"/>
<accession>A0ABP6PVP9</accession>
<name>A0ABP6PVP9_9ACTN</name>
<comment type="caution">
    <text evidence="1">The sequence shown here is derived from an EMBL/GenBank/DDBJ whole genome shotgun (WGS) entry which is preliminary data.</text>
</comment>
<gene>
    <name evidence="1" type="ORF">GCM10010468_02040</name>
</gene>
<dbReference type="RefSeq" id="WP_344821199.1">
    <property type="nucleotide sequence ID" value="NZ_BAAAUV010000001.1"/>
</dbReference>
<evidence type="ECO:0000313" key="2">
    <source>
        <dbReference type="Proteomes" id="UP001501237"/>
    </source>
</evidence>
<evidence type="ECO:0000313" key="1">
    <source>
        <dbReference type="EMBL" id="GAA3192987.1"/>
    </source>
</evidence>
<dbReference type="InterPro" id="IPR035903">
    <property type="entry name" value="HesB-like_dom_sf"/>
</dbReference>
<reference evidence="2" key="1">
    <citation type="journal article" date="2019" name="Int. J. Syst. Evol. Microbiol.">
        <title>The Global Catalogue of Microorganisms (GCM) 10K type strain sequencing project: providing services to taxonomists for standard genome sequencing and annotation.</title>
        <authorList>
            <consortium name="The Broad Institute Genomics Platform"/>
            <consortium name="The Broad Institute Genome Sequencing Center for Infectious Disease"/>
            <person name="Wu L."/>
            <person name="Ma J."/>
        </authorList>
    </citation>
    <scope>NUCLEOTIDE SEQUENCE [LARGE SCALE GENOMIC DNA]</scope>
    <source>
        <strain evidence="2">JCM 9377</strain>
    </source>
</reference>
<dbReference type="Gene3D" id="2.60.300.12">
    <property type="entry name" value="HesB-like domain"/>
    <property type="match status" value="1"/>
</dbReference>
<dbReference type="Proteomes" id="UP001501237">
    <property type="component" value="Unassembled WGS sequence"/>
</dbReference>
<dbReference type="SUPFAM" id="SSF89360">
    <property type="entry name" value="HesB-like domain"/>
    <property type="match status" value="1"/>
</dbReference>
<dbReference type="EMBL" id="BAAAUV010000001">
    <property type="protein sequence ID" value="GAA3192987.1"/>
    <property type="molecule type" value="Genomic_DNA"/>
</dbReference>